<dbReference type="GO" id="GO:0016104">
    <property type="term" value="P:triterpenoid biosynthetic process"/>
    <property type="evidence" value="ECO:0007669"/>
    <property type="project" value="InterPro"/>
</dbReference>
<dbReference type="PANTHER" id="PTHR11764">
    <property type="entry name" value="TERPENE CYCLASE/MUTASE FAMILY MEMBER"/>
    <property type="match status" value="1"/>
</dbReference>
<dbReference type="InterPro" id="IPR032697">
    <property type="entry name" value="SQ_cyclase_N"/>
</dbReference>
<feature type="domain" description="Squalene cyclase N-terminal" evidence="1">
    <location>
        <begin position="61"/>
        <end position="252"/>
    </location>
</feature>
<name>A0A6V7NXS9_ANACO</name>
<reference evidence="2" key="1">
    <citation type="submission" date="2020-07" db="EMBL/GenBank/DDBJ databases">
        <authorList>
            <person name="Lin J."/>
        </authorList>
    </citation>
    <scope>NUCLEOTIDE SEQUENCE</scope>
</reference>
<organism evidence="2">
    <name type="scientific">Ananas comosus var. bracteatus</name>
    <name type="common">red pineapple</name>
    <dbReference type="NCBI Taxonomy" id="296719"/>
    <lineage>
        <taxon>Eukaryota</taxon>
        <taxon>Viridiplantae</taxon>
        <taxon>Streptophyta</taxon>
        <taxon>Embryophyta</taxon>
        <taxon>Tracheophyta</taxon>
        <taxon>Spermatophyta</taxon>
        <taxon>Magnoliopsida</taxon>
        <taxon>Liliopsida</taxon>
        <taxon>Poales</taxon>
        <taxon>Bromeliaceae</taxon>
        <taxon>Bromelioideae</taxon>
        <taxon>Ananas</taxon>
    </lineage>
</organism>
<proteinExistence type="predicted"/>
<dbReference type="InterPro" id="IPR008930">
    <property type="entry name" value="Terpenoid_cyclase/PrenylTrfase"/>
</dbReference>
<dbReference type="GO" id="GO:0016866">
    <property type="term" value="F:intramolecular transferase activity"/>
    <property type="evidence" value="ECO:0007669"/>
    <property type="project" value="InterPro"/>
</dbReference>
<dbReference type="InterPro" id="IPR018333">
    <property type="entry name" value="Squalene_cyclase"/>
</dbReference>
<evidence type="ECO:0000259" key="1">
    <source>
        <dbReference type="Pfam" id="PF13249"/>
    </source>
</evidence>
<dbReference type="Gene3D" id="1.50.10.20">
    <property type="match status" value="1"/>
</dbReference>
<dbReference type="SUPFAM" id="SSF48239">
    <property type="entry name" value="Terpenoid cyclases/Protein prenyltransferases"/>
    <property type="match status" value="1"/>
</dbReference>
<dbReference type="EMBL" id="LR862142">
    <property type="protein sequence ID" value="CAD1823186.1"/>
    <property type="molecule type" value="Genomic_DNA"/>
</dbReference>
<dbReference type="Pfam" id="PF13249">
    <property type="entry name" value="SQHop_cyclase_N"/>
    <property type="match status" value="1"/>
</dbReference>
<dbReference type="GO" id="GO:0005811">
    <property type="term" value="C:lipid droplet"/>
    <property type="evidence" value="ECO:0007669"/>
    <property type="project" value="InterPro"/>
</dbReference>
<sequence length="280" mass="33094">MWKLEIGKGGSWLKSKFNHLGREIWVYDEQLGSSEEREAVENARKEFWRNSRGFWTWRHGKARKWILDHGRITIIPTWGKFWLSVLGVFEWSGVNPIPPDLILLPSSLPIYLGRLWCHFRLIYAPMSYLYGKRFVGPITKTVLELRDELHSQPYQSIDWNKARKMCAKGVDLHRALLMNLKLQEDFYQPHSLFQDYLAEFLYRILEPLFAHWPLSVLRKKALQEIMQYIHYEDENSLYLSVGAAQQTLCMLSCWVENPSADTFKFHLARILIIYGLVKMA</sequence>
<evidence type="ECO:0000313" key="2">
    <source>
        <dbReference type="EMBL" id="CAD1823186.1"/>
    </source>
</evidence>
<dbReference type="AlphaFoldDB" id="A0A6V7NXS9"/>
<dbReference type="PANTHER" id="PTHR11764:SF17">
    <property type="entry name" value="TERPENE CYCLASE_MUTASE FAMILY MEMBER"/>
    <property type="match status" value="1"/>
</dbReference>
<protein>
    <recommendedName>
        <fullName evidence="1">Squalene cyclase N-terminal domain-containing protein</fullName>
    </recommendedName>
</protein>
<accession>A0A6V7NXS9</accession>
<gene>
    <name evidence="2" type="ORF">CB5_LOCUS6397</name>
</gene>